<proteinExistence type="predicted"/>
<sequence length="59" mass="6761">MNIRVCPNRSARNGTWQVSLDRHQVSFRSEAEARAFVDLLQSRLAAPHPLPREPQTLHV</sequence>
<organism evidence="1 2">
    <name type="scientific">Stutzerimonas nosocomialis</name>
    <dbReference type="NCBI Taxonomy" id="1056496"/>
    <lineage>
        <taxon>Bacteria</taxon>
        <taxon>Pseudomonadati</taxon>
        <taxon>Pseudomonadota</taxon>
        <taxon>Gammaproteobacteria</taxon>
        <taxon>Pseudomonadales</taxon>
        <taxon>Pseudomonadaceae</taxon>
        <taxon>Stutzerimonas</taxon>
    </lineage>
</organism>
<dbReference type="RefSeq" id="WP_138408511.1">
    <property type="nucleotide sequence ID" value="NZ_QLAE01000015.1"/>
</dbReference>
<dbReference type="OrthoDB" id="6966833at2"/>
<keyword evidence="2" id="KW-1185">Reference proteome</keyword>
<evidence type="ECO:0000313" key="1">
    <source>
        <dbReference type="EMBL" id="TLX64261.1"/>
    </source>
</evidence>
<protein>
    <recommendedName>
        <fullName evidence="3">DUF2188 domain-containing protein</fullName>
    </recommendedName>
</protein>
<gene>
    <name evidence="1" type="ORF">DN820_06240</name>
</gene>
<evidence type="ECO:0008006" key="3">
    <source>
        <dbReference type="Google" id="ProtNLM"/>
    </source>
</evidence>
<name>A0A5R9QGH8_9GAMM</name>
<evidence type="ECO:0000313" key="2">
    <source>
        <dbReference type="Proteomes" id="UP000306753"/>
    </source>
</evidence>
<dbReference type="AlphaFoldDB" id="A0A5R9QGH8"/>
<reference evidence="1 2" key="1">
    <citation type="journal article" date="2017" name="Eur. J. Clin. Microbiol. Infect. Dis.">
        <title>Uncommonly isolated clinical Pseudomonas: identification and phylogenetic assignation.</title>
        <authorList>
            <person name="Mulet M."/>
            <person name="Gomila M."/>
            <person name="Ramirez A."/>
            <person name="Cardew S."/>
            <person name="Moore E.R."/>
            <person name="Lalucat J."/>
            <person name="Garcia-Valdes E."/>
        </authorList>
    </citation>
    <scope>NUCLEOTIDE SEQUENCE [LARGE SCALE GENOMIC DNA]</scope>
    <source>
        <strain evidence="1 2">SD129</strain>
    </source>
</reference>
<dbReference type="Proteomes" id="UP000306753">
    <property type="component" value="Unassembled WGS sequence"/>
</dbReference>
<dbReference type="EMBL" id="QLAG01000006">
    <property type="protein sequence ID" value="TLX64261.1"/>
    <property type="molecule type" value="Genomic_DNA"/>
</dbReference>
<comment type="caution">
    <text evidence="1">The sequence shown here is derived from an EMBL/GenBank/DDBJ whole genome shotgun (WGS) entry which is preliminary data.</text>
</comment>
<accession>A0A5R9QGH8</accession>